<feature type="domain" description="KilA-N DNA-binding" evidence="1">
    <location>
        <begin position="36"/>
        <end position="123"/>
    </location>
</feature>
<organism evidence="2 3">
    <name type="scientific">Bacteroides ovatus</name>
    <dbReference type="NCBI Taxonomy" id="28116"/>
    <lineage>
        <taxon>Bacteria</taxon>
        <taxon>Pseudomonadati</taxon>
        <taxon>Bacteroidota</taxon>
        <taxon>Bacteroidia</taxon>
        <taxon>Bacteroidales</taxon>
        <taxon>Bacteroidaceae</taxon>
        <taxon>Bacteroides</taxon>
    </lineage>
</organism>
<evidence type="ECO:0000313" key="2">
    <source>
        <dbReference type="EMBL" id="SDB79111.1"/>
    </source>
</evidence>
<accession>A0A1G6GAW0</accession>
<dbReference type="Proteomes" id="UP000183670">
    <property type="component" value="Unassembled WGS sequence"/>
</dbReference>
<gene>
    <name evidence="2" type="ORF">SAMN05192581_106118</name>
</gene>
<evidence type="ECO:0000313" key="3">
    <source>
        <dbReference type="Proteomes" id="UP000183670"/>
    </source>
</evidence>
<dbReference type="AlphaFoldDB" id="A0A1G6GAW0"/>
<reference evidence="2 3" key="1">
    <citation type="submission" date="2016-10" db="EMBL/GenBank/DDBJ databases">
        <authorList>
            <person name="de Groot N.N."/>
        </authorList>
    </citation>
    <scope>NUCLEOTIDE SEQUENCE [LARGE SCALE GENOMIC DNA]</scope>
    <source>
        <strain evidence="2 3">NLAE-zl-C500</strain>
    </source>
</reference>
<proteinExistence type="predicted"/>
<dbReference type="InterPro" id="IPR018873">
    <property type="entry name" value="KilA-N_DNA-bd_domain"/>
</dbReference>
<sequence>MKFQIGTSSLHHSSNVQSQIGTCLNKKMDDIAIIENKIYEIRGQKVMLDFDLAEMYGVETKRLKEQVRRNIERFPAEFMFELTKEEVAISRSQIATLKTGQGYNIKYLPFAFTEYGIVMLSSVLKSKTAVEVNINIIRAFVRMRQYLLSNIPKKELEELKQRIEYLEEDITSDRESYEKQFDDLFNAFAKISAIIQSRQTPLDRVKIEGFKNK</sequence>
<protein>
    <submittedName>
        <fullName evidence="2">ORF6N domain-containing protein</fullName>
    </submittedName>
</protein>
<dbReference type="KEGG" id="boa:Bovatus_03344"/>
<dbReference type="Pfam" id="PF10543">
    <property type="entry name" value="ORF6N"/>
    <property type="match status" value="1"/>
</dbReference>
<evidence type="ECO:0000259" key="1">
    <source>
        <dbReference type="Pfam" id="PF10543"/>
    </source>
</evidence>
<name>A0A1G6GAW0_BACOV</name>
<dbReference type="EMBL" id="FMYE01000061">
    <property type="protein sequence ID" value="SDB79111.1"/>
    <property type="molecule type" value="Genomic_DNA"/>
</dbReference>